<organism evidence="1 2">
    <name type="scientific">Asanoa ferruginea</name>
    <dbReference type="NCBI Taxonomy" id="53367"/>
    <lineage>
        <taxon>Bacteria</taxon>
        <taxon>Bacillati</taxon>
        <taxon>Actinomycetota</taxon>
        <taxon>Actinomycetes</taxon>
        <taxon>Micromonosporales</taxon>
        <taxon>Micromonosporaceae</taxon>
        <taxon>Asanoa</taxon>
    </lineage>
</organism>
<dbReference type="Proteomes" id="UP000256913">
    <property type="component" value="Unassembled WGS sequence"/>
</dbReference>
<accession>A0A3D9ZWD9</accession>
<name>A0A3D9ZWD9_9ACTN</name>
<dbReference type="InterPro" id="IPR025447">
    <property type="entry name" value="DUF4192"/>
</dbReference>
<comment type="caution">
    <text evidence="1">The sequence shown here is derived from an EMBL/GenBank/DDBJ whole genome shotgun (WGS) entry which is preliminary data.</text>
</comment>
<reference evidence="1 2" key="1">
    <citation type="submission" date="2018-08" db="EMBL/GenBank/DDBJ databases">
        <title>Sequencing the genomes of 1000 actinobacteria strains.</title>
        <authorList>
            <person name="Klenk H.-P."/>
        </authorList>
    </citation>
    <scope>NUCLEOTIDE SEQUENCE [LARGE SCALE GENOMIC DNA]</scope>
    <source>
        <strain evidence="1 2">DSM 44099</strain>
    </source>
</reference>
<evidence type="ECO:0000313" key="2">
    <source>
        <dbReference type="Proteomes" id="UP000256913"/>
    </source>
</evidence>
<protein>
    <submittedName>
        <fullName evidence="1">Uncharacterized protein DUF4192</fullName>
    </submittedName>
</protein>
<dbReference type="Pfam" id="PF13830">
    <property type="entry name" value="DUF4192"/>
    <property type="match status" value="1"/>
</dbReference>
<keyword evidence="2" id="KW-1185">Reference proteome</keyword>
<dbReference type="AlphaFoldDB" id="A0A3D9ZWD9"/>
<dbReference type="RefSeq" id="WP_275407640.1">
    <property type="nucleotide sequence ID" value="NZ_BONB01000010.1"/>
</dbReference>
<sequence>MSTSDGASTIRNPNDLVAAVPYLLGFHPHRCVVCVGVRTPAVSVLTHQRLPETDDEQPDWDATATIIRQQSSNAFVIGYGPAEQIDAAVEQCAVAIDATGTEVTAAVRVDNGRIYCLSQRCQCPPEGWPYNPDTSTLPAEATLRGIAPLPDRAALTALLDPVTGDAHDRMQAATEAAMRRFTTAVRESSPARTGGSVAAWLAAGPLSGLAADGIAALHDALAAAGRGERLDDDAVAWLSVVLLIPEVFDHAWRACDGSDPHRTLWIDVTRRAAGRAAAPPACLLAITAYLGGNGALTDIALQRVREADPSVPLAHAIGRALQAGVPPHLLRQLLKSLI</sequence>
<evidence type="ECO:0000313" key="1">
    <source>
        <dbReference type="EMBL" id="REG00915.1"/>
    </source>
</evidence>
<proteinExistence type="predicted"/>
<dbReference type="EMBL" id="QUMQ01000001">
    <property type="protein sequence ID" value="REG00915.1"/>
    <property type="molecule type" value="Genomic_DNA"/>
</dbReference>
<gene>
    <name evidence="1" type="ORF">DFJ67_6975</name>
</gene>